<evidence type="ECO:0000313" key="1">
    <source>
        <dbReference type="EMBL" id="OAT45462.1"/>
    </source>
</evidence>
<accession>A0AAJ3HQF4</accession>
<organism evidence="1 2">
    <name type="scientific">Proteus hauseri ATCC 700826</name>
    <dbReference type="NCBI Taxonomy" id="1354271"/>
    <lineage>
        <taxon>Bacteria</taxon>
        <taxon>Pseudomonadati</taxon>
        <taxon>Pseudomonadota</taxon>
        <taxon>Gammaproteobacteria</taxon>
        <taxon>Enterobacterales</taxon>
        <taxon>Morganellaceae</taxon>
        <taxon>Proteus</taxon>
    </lineage>
</organism>
<name>A0AAJ3HQF4_PROHU</name>
<sequence>MKTNVIAHSQSINKIVSQLKDELDLSIIGVTPTEKLTNSIEQLKIKLKERNENDLSELANNLIQTAFETGVHSGFKRALERIQDGKIEVRKIRNEDLWQLYSYSQRYQITENIPSMDEEYQKVVTYVVLSTFGFK</sequence>
<comment type="caution">
    <text evidence="1">The sequence shown here is derived from an EMBL/GenBank/DDBJ whole genome shotgun (WGS) entry which is preliminary data.</text>
</comment>
<proteinExistence type="predicted"/>
<gene>
    <name evidence="1" type="ORF">M997_3011</name>
</gene>
<dbReference type="EMBL" id="LXEV01000032">
    <property type="protein sequence ID" value="OAT45462.1"/>
    <property type="molecule type" value="Genomic_DNA"/>
</dbReference>
<dbReference type="Proteomes" id="UP000078250">
    <property type="component" value="Unassembled WGS sequence"/>
</dbReference>
<evidence type="ECO:0000313" key="2">
    <source>
        <dbReference type="Proteomes" id="UP000078250"/>
    </source>
</evidence>
<reference evidence="1 2" key="1">
    <citation type="submission" date="2016-04" db="EMBL/GenBank/DDBJ databases">
        <title>ATOL: Assembling a taxonomically balanced genome-scale reconstruction of the evolutionary history of the Enterobacteriaceae.</title>
        <authorList>
            <person name="Plunkett G.III."/>
            <person name="Neeno-Eckwall E.C."/>
            <person name="Glasner J.D."/>
            <person name="Perna N.T."/>
        </authorList>
    </citation>
    <scope>NUCLEOTIDE SEQUENCE [LARGE SCALE GENOMIC DNA]</scope>
    <source>
        <strain evidence="1 2">ATCC 700826</strain>
    </source>
</reference>
<protein>
    <submittedName>
        <fullName evidence="1">Uncharacterized protein</fullName>
    </submittedName>
</protein>
<keyword evidence="2" id="KW-1185">Reference proteome</keyword>
<dbReference type="AlphaFoldDB" id="A0AAJ3HQF4"/>
<dbReference type="RefSeq" id="WP_064720920.1">
    <property type="nucleotide sequence ID" value="NZ_LXEV01000032.1"/>
</dbReference>